<evidence type="ECO:0000259" key="4">
    <source>
        <dbReference type="PROSITE" id="PS51077"/>
    </source>
</evidence>
<gene>
    <name evidence="6" type="ORF">CH338_17185</name>
</gene>
<dbReference type="Gene3D" id="1.10.10.10">
    <property type="entry name" value="Winged helix-like DNA-binding domain superfamily/Winged helix DNA-binding domain"/>
    <property type="match status" value="1"/>
</dbReference>
<proteinExistence type="predicted"/>
<evidence type="ECO:0000313" key="7">
    <source>
        <dbReference type="Proteomes" id="UP000248863"/>
    </source>
</evidence>
<dbReference type="Pfam" id="PF09339">
    <property type="entry name" value="HTH_IclR"/>
    <property type="match status" value="1"/>
</dbReference>
<dbReference type="InterPro" id="IPR036390">
    <property type="entry name" value="WH_DNA-bd_sf"/>
</dbReference>
<dbReference type="PANTHER" id="PTHR30136">
    <property type="entry name" value="HELIX-TURN-HELIX TRANSCRIPTIONAL REGULATOR, ICLR FAMILY"/>
    <property type="match status" value="1"/>
</dbReference>
<organism evidence="6 7">
    <name type="scientific">Rhodoplanes elegans</name>
    <dbReference type="NCBI Taxonomy" id="29408"/>
    <lineage>
        <taxon>Bacteria</taxon>
        <taxon>Pseudomonadati</taxon>
        <taxon>Pseudomonadota</taxon>
        <taxon>Alphaproteobacteria</taxon>
        <taxon>Hyphomicrobiales</taxon>
        <taxon>Nitrobacteraceae</taxon>
        <taxon>Rhodoplanes</taxon>
    </lineage>
</organism>
<dbReference type="Proteomes" id="UP000248863">
    <property type="component" value="Unassembled WGS sequence"/>
</dbReference>
<sequence>MATVESESFVRALARGLRIIEVLGQGAPRQTLAEIAAACDLPRSVVKRFALTLTELGYTGQDGKRFWLTPKVMTLGLSYLYALPFWRQAQLALEELSAEIGQSCAMSVLDGHEIVYVVRVPTYRILRASPTLGSRLPAHAVSMGRVLLAAAPAATLDAYLASAPLRRLTHATITDPDALRAAVGTVRETGTAWVDAELDESICGLAVPVRDGDGTVVAAANVSLPTGTFDEARARAEFLAPLRQTAARIRAAM</sequence>
<dbReference type="GO" id="GO:0003700">
    <property type="term" value="F:DNA-binding transcription factor activity"/>
    <property type="evidence" value="ECO:0007669"/>
    <property type="project" value="TreeGrafter"/>
</dbReference>
<feature type="domain" description="HTH iclR-type" evidence="4">
    <location>
        <begin position="10"/>
        <end position="70"/>
    </location>
</feature>
<evidence type="ECO:0000256" key="2">
    <source>
        <dbReference type="ARBA" id="ARBA00023125"/>
    </source>
</evidence>
<keyword evidence="7" id="KW-1185">Reference proteome</keyword>
<evidence type="ECO:0000256" key="3">
    <source>
        <dbReference type="ARBA" id="ARBA00023163"/>
    </source>
</evidence>
<accession>A0A327KN03</accession>
<dbReference type="SUPFAM" id="SSF55781">
    <property type="entry name" value="GAF domain-like"/>
    <property type="match status" value="1"/>
</dbReference>
<feature type="domain" description="IclR-ED" evidence="5">
    <location>
        <begin position="71"/>
        <end position="253"/>
    </location>
</feature>
<dbReference type="OrthoDB" id="9807558at2"/>
<dbReference type="InterPro" id="IPR014757">
    <property type="entry name" value="Tscrpt_reg_IclR_C"/>
</dbReference>
<evidence type="ECO:0000313" key="6">
    <source>
        <dbReference type="EMBL" id="RAI36748.1"/>
    </source>
</evidence>
<protein>
    <submittedName>
        <fullName evidence="6">IclR family transcriptional regulator</fullName>
    </submittedName>
</protein>
<keyword evidence="3" id="KW-0804">Transcription</keyword>
<dbReference type="GO" id="GO:0045892">
    <property type="term" value="P:negative regulation of DNA-templated transcription"/>
    <property type="evidence" value="ECO:0007669"/>
    <property type="project" value="TreeGrafter"/>
</dbReference>
<dbReference type="SUPFAM" id="SSF46785">
    <property type="entry name" value="Winged helix' DNA-binding domain"/>
    <property type="match status" value="1"/>
</dbReference>
<evidence type="ECO:0000259" key="5">
    <source>
        <dbReference type="PROSITE" id="PS51078"/>
    </source>
</evidence>
<dbReference type="AlphaFoldDB" id="A0A327KN03"/>
<dbReference type="Gene3D" id="3.30.450.40">
    <property type="match status" value="1"/>
</dbReference>
<dbReference type="SMART" id="SM00346">
    <property type="entry name" value="HTH_ICLR"/>
    <property type="match status" value="1"/>
</dbReference>
<dbReference type="PROSITE" id="PS51077">
    <property type="entry name" value="HTH_ICLR"/>
    <property type="match status" value="1"/>
</dbReference>
<dbReference type="GO" id="GO:0003677">
    <property type="term" value="F:DNA binding"/>
    <property type="evidence" value="ECO:0007669"/>
    <property type="project" value="UniProtKB-KW"/>
</dbReference>
<dbReference type="InterPro" id="IPR050707">
    <property type="entry name" value="HTH_MetabolicPath_Reg"/>
</dbReference>
<keyword evidence="2" id="KW-0238">DNA-binding</keyword>
<dbReference type="InterPro" id="IPR005471">
    <property type="entry name" value="Tscrpt_reg_IclR_N"/>
</dbReference>
<dbReference type="RefSeq" id="WP_111358359.1">
    <property type="nucleotide sequence ID" value="NZ_NHSK01000228.1"/>
</dbReference>
<keyword evidence="1" id="KW-0805">Transcription regulation</keyword>
<comment type="caution">
    <text evidence="6">The sequence shown here is derived from an EMBL/GenBank/DDBJ whole genome shotgun (WGS) entry which is preliminary data.</text>
</comment>
<name>A0A327KN03_9BRAD</name>
<reference evidence="6 7" key="1">
    <citation type="submission" date="2017-07" db="EMBL/GenBank/DDBJ databases">
        <title>Draft Genome Sequences of Select Purple Nonsulfur Bacteria.</title>
        <authorList>
            <person name="Lasarre B."/>
            <person name="Mckinlay J.B."/>
        </authorList>
    </citation>
    <scope>NUCLEOTIDE SEQUENCE [LARGE SCALE GENOMIC DNA]</scope>
    <source>
        <strain evidence="6 7">DSM 11907</strain>
    </source>
</reference>
<dbReference type="Pfam" id="PF01614">
    <property type="entry name" value="IclR_C"/>
    <property type="match status" value="1"/>
</dbReference>
<dbReference type="EMBL" id="NPEU01000208">
    <property type="protein sequence ID" value="RAI36748.1"/>
    <property type="molecule type" value="Genomic_DNA"/>
</dbReference>
<dbReference type="InterPro" id="IPR036388">
    <property type="entry name" value="WH-like_DNA-bd_sf"/>
</dbReference>
<dbReference type="PROSITE" id="PS51078">
    <property type="entry name" value="ICLR_ED"/>
    <property type="match status" value="1"/>
</dbReference>
<dbReference type="InterPro" id="IPR029016">
    <property type="entry name" value="GAF-like_dom_sf"/>
</dbReference>
<dbReference type="PANTHER" id="PTHR30136:SF34">
    <property type="entry name" value="TRANSCRIPTIONAL REGULATOR"/>
    <property type="match status" value="1"/>
</dbReference>
<evidence type="ECO:0000256" key="1">
    <source>
        <dbReference type="ARBA" id="ARBA00023015"/>
    </source>
</evidence>